<reference evidence="2" key="1">
    <citation type="submission" date="2016-10" db="EMBL/GenBank/DDBJ databases">
        <authorList>
            <person name="Varghese N."/>
            <person name="Submissions S."/>
        </authorList>
    </citation>
    <scope>NUCLEOTIDE SEQUENCE [LARGE SCALE GENOMIC DNA]</scope>
    <source>
        <strain evidence="2">YR281</strain>
    </source>
</reference>
<protein>
    <recommendedName>
        <fullName evidence="4">Lipoprotein transmembrane</fullName>
    </recommendedName>
</protein>
<sequence length="278" mass="27062">MNTKYTGIFIAVAAIMLAACGGGGGSTGSSAATQTTSPPQTTTVGDWIYQGSAATITGVNGMVAAVFMPDSLTGNGISGSMFNAANAPLTSQVQQANYGGSFTTLSAATGPAISLTKHSTIADVNGAGGYVAIGRWTHGSDSSGGNYTANQGAHYAVGSPLTLTTSAGSLSCTNLMATSPSSATGNVAPGSLVSATATLDLTTLSLVNFNATVTIGSDTAATITKASAMAAGTSMGGGVTTASQPMGNDITKPLLAVAYGAHLPNTGDVNGLVVLSCQ</sequence>
<keyword evidence="1" id="KW-0732">Signal</keyword>
<evidence type="ECO:0000313" key="3">
    <source>
        <dbReference type="Proteomes" id="UP000198900"/>
    </source>
</evidence>
<dbReference type="Proteomes" id="UP000198900">
    <property type="component" value="Unassembled WGS sequence"/>
</dbReference>
<accession>A0A7Z7BLI3</accession>
<name>A0A7Z7BLI3_9BURK</name>
<organism evidence="2 3">
    <name type="scientific">Paraburkholderia steynii</name>
    <dbReference type="NCBI Taxonomy" id="1245441"/>
    <lineage>
        <taxon>Bacteria</taxon>
        <taxon>Pseudomonadati</taxon>
        <taxon>Pseudomonadota</taxon>
        <taxon>Betaproteobacteria</taxon>
        <taxon>Burkholderiales</taxon>
        <taxon>Burkholderiaceae</taxon>
        <taxon>Paraburkholderia</taxon>
    </lineage>
</organism>
<evidence type="ECO:0000256" key="1">
    <source>
        <dbReference type="SAM" id="SignalP"/>
    </source>
</evidence>
<feature type="chain" id="PRO_5031158124" description="Lipoprotein transmembrane" evidence="1">
    <location>
        <begin position="32"/>
        <end position="278"/>
    </location>
</feature>
<proteinExistence type="predicted"/>
<evidence type="ECO:0000313" key="2">
    <source>
        <dbReference type="EMBL" id="SDJ53099.1"/>
    </source>
</evidence>
<dbReference type="EMBL" id="FNDI01000059">
    <property type="protein sequence ID" value="SDJ53099.1"/>
    <property type="molecule type" value="Genomic_DNA"/>
</dbReference>
<keyword evidence="3" id="KW-1185">Reference proteome</keyword>
<dbReference type="AlphaFoldDB" id="A0A7Z7BLI3"/>
<evidence type="ECO:0008006" key="4">
    <source>
        <dbReference type="Google" id="ProtNLM"/>
    </source>
</evidence>
<feature type="signal peptide" evidence="1">
    <location>
        <begin position="1"/>
        <end position="31"/>
    </location>
</feature>
<dbReference type="RefSeq" id="WP_091790542.1">
    <property type="nucleotide sequence ID" value="NZ_FNDI01000059.1"/>
</dbReference>
<comment type="caution">
    <text evidence="2">The sequence shown here is derived from an EMBL/GenBank/DDBJ whole genome shotgun (WGS) entry which is preliminary data.</text>
</comment>
<dbReference type="PROSITE" id="PS51257">
    <property type="entry name" value="PROKAR_LIPOPROTEIN"/>
    <property type="match status" value="1"/>
</dbReference>
<gene>
    <name evidence="2" type="ORF">SAMN04487926_15921</name>
</gene>